<dbReference type="AlphaFoldDB" id="A0A4P9ZDV9"/>
<dbReference type="Proteomes" id="UP000268321">
    <property type="component" value="Unassembled WGS sequence"/>
</dbReference>
<evidence type="ECO:0000313" key="7">
    <source>
        <dbReference type="EMBL" id="RKP28356.1"/>
    </source>
</evidence>
<comment type="subcellular location">
    <subcellularLocation>
        <location evidence="1">Mitochondrion</location>
    </subcellularLocation>
</comment>
<reference evidence="9" key="1">
    <citation type="journal article" date="2018" name="Nat. Microbiol.">
        <title>Leveraging single-cell genomics to expand the fungal tree of life.</title>
        <authorList>
            <person name="Ahrendt S.R."/>
            <person name="Quandt C.A."/>
            <person name="Ciobanu D."/>
            <person name="Clum A."/>
            <person name="Salamov A."/>
            <person name="Andreopoulos B."/>
            <person name="Cheng J.F."/>
            <person name="Woyke T."/>
            <person name="Pelin A."/>
            <person name="Henrissat B."/>
            <person name="Reynolds N.K."/>
            <person name="Benny G.L."/>
            <person name="Smith M.E."/>
            <person name="James T.Y."/>
            <person name="Grigoriev I.V."/>
        </authorList>
    </citation>
    <scope>NUCLEOTIDE SEQUENCE [LARGE SCALE GENOMIC DNA]</scope>
    <source>
        <strain evidence="9">Baker2002</strain>
    </source>
</reference>
<keyword evidence="3" id="KW-0689">Ribosomal protein</keyword>
<dbReference type="EMBL" id="ML004446">
    <property type="protein sequence ID" value="RKP31157.1"/>
    <property type="molecule type" value="Genomic_DNA"/>
</dbReference>
<evidence type="ECO:0000313" key="9">
    <source>
        <dbReference type="Proteomes" id="UP000268321"/>
    </source>
</evidence>
<dbReference type="EMBL" id="ML004902">
    <property type="protein sequence ID" value="RKP28356.1"/>
    <property type="molecule type" value="Genomic_DNA"/>
</dbReference>
<comment type="similarity">
    <text evidence="2">Belongs to the mitochondrion-specific ribosomal protein mL49 family.</text>
</comment>
<evidence type="ECO:0000256" key="5">
    <source>
        <dbReference type="ARBA" id="ARBA00023274"/>
    </source>
</evidence>
<dbReference type="Gene3D" id="3.30.780.10">
    <property type="entry name" value="SUI1-like domain"/>
    <property type="match status" value="1"/>
</dbReference>
<dbReference type="GO" id="GO:0006412">
    <property type="term" value="P:translation"/>
    <property type="evidence" value="ECO:0007669"/>
    <property type="project" value="InterPro"/>
</dbReference>
<organism evidence="8 9">
    <name type="scientific">Metschnikowia bicuspidata</name>
    <dbReference type="NCBI Taxonomy" id="27322"/>
    <lineage>
        <taxon>Eukaryota</taxon>
        <taxon>Fungi</taxon>
        <taxon>Dikarya</taxon>
        <taxon>Ascomycota</taxon>
        <taxon>Saccharomycotina</taxon>
        <taxon>Pichiomycetes</taxon>
        <taxon>Metschnikowiaceae</taxon>
        <taxon>Metschnikowia</taxon>
    </lineage>
</organism>
<dbReference type="GO" id="GO:0005762">
    <property type="term" value="C:mitochondrial large ribosomal subunit"/>
    <property type="evidence" value="ECO:0007669"/>
    <property type="project" value="TreeGrafter"/>
</dbReference>
<accession>A0A4P9ZDV9</accession>
<evidence type="ECO:0000256" key="2">
    <source>
        <dbReference type="ARBA" id="ARBA00005677"/>
    </source>
</evidence>
<reference evidence="8" key="2">
    <citation type="submission" date="2018-08" db="EMBL/GenBank/DDBJ databases">
        <title>Leveraging single-cell genomics to expand the Fungal Tree of Life.</title>
        <authorList>
            <consortium name="DOE Joint Genome Institute"/>
            <person name="Ahrendt S.R."/>
            <person name="Quandt C.A."/>
            <person name="Ciobanu D."/>
            <person name="Clum A."/>
            <person name="Salamov A."/>
            <person name="Andreopoulos B."/>
            <person name="Cheng J.-F."/>
            <person name="Woyke T."/>
            <person name="Pelin A."/>
            <person name="Henrissat B."/>
            <person name="Reynolds N."/>
            <person name="Benny G.L."/>
            <person name="Smith M.E."/>
            <person name="James T.Y."/>
            <person name="Grigoriev I.V."/>
        </authorList>
    </citation>
    <scope>NUCLEOTIDE SEQUENCE</scope>
    <source>
        <strain evidence="8">Baker2002</strain>
    </source>
</reference>
<dbReference type="GO" id="GO:0003735">
    <property type="term" value="F:structural constituent of ribosome"/>
    <property type="evidence" value="ECO:0007669"/>
    <property type="project" value="InterPro"/>
</dbReference>
<keyword evidence="5" id="KW-0687">Ribonucleoprotein</keyword>
<sequence length="138" mass="15297">MKNSARLLKGLRIAVHRPEIALYEPLTLDAVTPAQLPNNAFDQQKLYAIRRSKFGHWPVYKKVQNTKITTEIKRVDGNVRLFASELQALMGGSRTAKDIRVNGLTGEVNIKGDHVAKIKGLLDTHLGGRQSEPSGERG</sequence>
<dbReference type="PANTHER" id="PTHR13477">
    <property type="entry name" value="MITOCHONDRIAL 39S RIBOSOMAL PROTEIN L49"/>
    <property type="match status" value="1"/>
</dbReference>
<dbReference type="Pfam" id="PF05046">
    <property type="entry name" value="Img2"/>
    <property type="match status" value="1"/>
</dbReference>
<name>A0A4P9ZDV9_9ASCO</name>
<dbReference type="PANTHER" id="PTHR13477:SF0">
    <property type="entry name" value="LARGE RIBOSOMAL SUBUNIT PROTEIN ML49"/>
    <property type="match status" value="1"/>
</dbReference>
<dbReference type="OrthoDB" id="19439at2759"/>
<evidence type="ECO:0000256" key="4">
    <source>
        <dbReference type="ARBA" id="ARBA00023128"/>
    </source>
</evidence>
<keyword evidence="9" id="KW-1185">Reference proteome</keyword>
<gene>
    <name evidence="7" type="ORF">METBISCDRAFT_25125</name>
    <name evidence="8" type="ORF">METBISCDRAFT_26866</name>
</gene>
<evidence type="ECO:0000256" key="3">
    <source>
        <dbReference type="ARBA" id="ARBA00022980"/>
    </source>
</evidence>
<protein>
    <recommendedName>
        <fullName evidence="6">Large ribosomal subunit protein mL49</fullName>
    </recommendedName>
</protein>
<proteinExistence type="inferred from homology"/>
<evidence type="ECO:0000313" key="8">
    <source>
        <dbReference type="EMBL" id="RKP31157.1"/>
    </source>
</evidence>
<evidence type="ECO:0000256" key="1">
    <source>
        <dbReference type="ARBA" id="ARBA00004173"/>
    </source>
</evidence>
<evidence type="ECO:0000256" key="6">
    <source>
        <dbReference type="ARBA" id="ARBA00035191"/>
    </source>
</evidence>
<keyword evidence="4" id="KW-0496">Mitochondrion</keyword>
<dbReference type="InterPro" id="IPR007740">
    <property type="entry name" value="Ribosomal_mL49"/>
</dbReference>